<dbReference type="OrthoDB" id="9893919at2"/>
<organism evidence="2 3">
    <name type="scientific">[Phormidium ambiguum] IAM M-71</name>
    <dbReference type="NCBI Taxonomy" id="454136"/>
    <lineage>
        <taxon>Bacteria</taxon>
        <taxon>Bacillati</taxon>
        <taxon>Cyanobacteriota</taxon>
        <taxon>Cyanophyceae</taxon>
        <taxon>Oscillatoriophycideae</taxon>
        <taxon>Aerosakkonematales</taxon>
        <taxon>Aerosakkonemataceae</taxon>
        <taxon>Floridanema</taxon>
    </lineage>
</organism>
<dbReference type="EMBL" id="MRCE01000037">
    <property type="protein sequence ID" value="OKH32661.1"/>
    <property type="molecule type" value="Genomic_DNA"/>
</dbReference>
<evidence type="ECO:0008006" key="4">
    <source>
        <dbReference type="Google" id="ProtNLM"/>
    </source>
</evidence>
<feature type="compositionally biased region" description="Polar residues" evidence="1">
    <location>
        <begin position="1"/>
        <end position="19"/>
    </location>
</feature>
<evidence type="ECO:0000313" key="3">
    <source>
        <dbReference type="Proteomes" id="UP000185860"/>
    </source>
</evidence>
<name>A0A1U7I8D3_9CYAN</name>
<gene>
    <name evidence="2" type="ORF">NIES2119_25605</name>
</gene>
<reference evidence="2 3" key="1">
    <citation type="submission" date="2016-11" db="EMBL/GenBank/DDBJ databases">
        <title>Draft Genome Sequences of Nine Cyanobacterial Strains from Diverse Habitats.</title>
        <authorList>
            <person name="Zhu T."/>
            <person name="Hou S."/>
            <person name="Lu X."/>
            <person name="Hess W.R."/>
        </authorList>
    </citation>
    <scope>NUCLEOTIDE SEQUENCE [LARGE SCALE GENOMIC DNA]</scope>
    <source>
        <strain evidence="2 3">IAM M-71</strain>
    </source>
</reference>
<evidence type="ECO:0000313" key="2">
    <source>
        <dbReference type="EMBL" id="OKH32661.1"/>
    </source>
</evidence>
<evidence type="ECO:0000256" key="1">
    <source>
        <dbReference type="SAM" id="MobiDB-lite"/>
    </source>
</evidence>
<feature type="region of interest" description="Disordered" evidence="1">
    <location>
        <begin position="1"/>
        <end position="24"/>
    </location>
</feature>
<comment type="caution">
    <text evidence="2">The sequence shown here is derived from an EMBL/GenBank/DDBJ whole genome shotgun (WGS) entry which is preliminary data.</text>
</comment>
<sequence length="67" mass="7628">MENNPYFQEQSVPTSQMSKTEIENAMDQELNESELEAIAGGKFDFETYLKFQGIDLNSTPIKLIPLN</sequence>
<dbReference type="Proteomes" id="UP000185860">
    <property type="component" value="Unassembled WGS sequence"/>
</dbReference>
<protein>
    <recommendedName>
        <fullName evidence="4">Bacteriocin</fullName>
    </recommendedName>
</protein>
<dbReference type="RefSeq" id="WP_073596325.1">
    <property type="nucleotide sequence ID" value="NZ_MRCE01000037.1"/>
</dbReference>
<proteinExistence type="predicted"/>
<accession>A0A1U7I8D3</accession>
<dbReference type="AlphaFoldDB" id="A0A1U7I8D3"/>